<dbReference type="CDD" id="cd02194">
    <property type="entry name" value="ThiL"/>
    <property type="match status" value="1"/>
</dbReference>
<keyword evidence="2" id="KW-0812">Transmembrane</keyword>
<keyword evidence="1" id="KW-0479">Metal-binding</keyword>
<evidence type="ECO:0000256" key="2">
    <source>
        <dbReference type="SAM" id="Phobius"/>
    </source>
</evidence>
<dbReference type="EC" id="2.7.4.16" evidence="1"/>
<dbReference type="EMBL" id="NEXJ01000084">
    <property type="protein sequence ID" value="PSN90396.1"/>
    <property type="molecule type" value="Genomic_DNA"/>
</dbReference>
<dbReference type="PANTHER" id="PTHR30270">
    <property type="entry name" value="THIAMINE-MONOPHOSPHATE KINASE"/>
    <property type="match status" value="1"/>
</dbReference>
<feature type="binding site" evidence="1">
    <location>
        <position position="278"/>
    </location>
    <ligand>
        <name>Mg(2+)</name>
        <dbReference type="ChEBI" id="CHEBI:18420"/>
        <label>3</label>
    </ligand>
</feature>
<protein>
    <recommendedName>
        <fullName evidence="1">Thiamine-monophosphate kinase</fullName>
        <shortName evidence="1">TMP kinase</shortName>
        <shortName evidence="1">Thiamine-phosphate kinase</shortName>
        <ecNumber evidence="1">2.7.4.16</ecNumber>
    </recommendedName>
</protein>
<feature type="binding site" evidence="1">
    <location>
        <position position="325"/>
    </location>
    <ligand>
        <name>substrate</name>
    </ligand>
</feature>
<feature type="domain" description="PurM-like N-terminal" evidence="3">
    <location>
        <begin position="95"/>
        <end position="204"/>
    </location>
</feature>
<dbReference type="SUPFAM" id="SSF56042">
    <property type="entry name" value="PurM C-terminal domain-like"/>
    <property type="match status" value="1"/>
</dbReference>
<feature type="binding site" evidence="1">
    <location>
        <position position="97"/>
    </location>
    <ligand>
        <name>Mg(2+)</name>
        <dbReference type="ChEBI" id="CHEBI:18420"/>
        <label>3</label>
    </ligand>
</feature>
<dbReference type="GO" id="GO:0005524">
    <property type="term" value="F:ATP binding"/>
    <property type="evidence" value="ECO:0007669"/>
    <property type="project" value="UniProtKB-UniRule"/>
</dbReference>
<evidence type="ECO:0000259" key="3">
    <source>
        <dbReference type="Pfam" id="PF00586"/>
    </source>
</evidence>
<dbReference type="Proteomes" id="UP000240490">
    <property type="component" value="Unassembled WGS sequence"/>
</dbReference>
<proteinExistence type="inferred from homology"/>
<feature type="binding site" evidence="1">
    <location>
        <position position="187"/>
    </location>
    <ligand>
        <name>Mg(2+)</name>
        <dbReference type="ChEBI" id="CHEBI:18420"/>
        <label>1</label>
    </ligand>
</feature>
<keyword evidence="1" id="KW-0547">Nucleotide-binding</keyword>
<dbReference type="InterPro" id="IPR006283">
    <property type="entry name" value="ThiL-like"/>
</dbReference>
<comment type="pathway">
    <text evidence="1">Cofactor biosynthesis; thiamine diphosphate biosynthesis; thiamine diphosphate from thiamine phosphate: step 1/1.</text>
</comment>
<feature type="binding site" evidence="1">
    <location>
        <position position="97"/>
    </location>
    <ligand>
        <name>Mg(2+)</name>
        <dbReference type="ChEBI" id="CHEBI:18420"/>
        <label>4</label>
    </ligand>
</feature>
<feature type="binding site" evidence="1">
    <location>
        <position position="381"/>
    </location>
    <ligand>
        <name>substrate</name>
    </ligand>
</feature>
<dbReference type="Gene3D" id="3.30.1330.10">
    <property type="entry name" value="PurM-like, N-terminal domain"/>
    <property type="match status" value="1"/>
</dbReference>
<comment type="caution">
    <text evidence="4">The sequence shown here is derived from an EMBL/GenBank/DDBJ whole genome shotgun (WGS) entry which is preliminary data.</text>
</comment>
<keyword evidence="2" id="KW-0472">Membrane</keyword>
<accession>A0A2R6AVM3</accession>
<dbReference type="HAMAP" id="MF_02128">
    <property type="entry name" value="TMP_kinase"/>
    <property type="match status" value="1"/>
</dbReference>
<comment type="catalytic activity">
    <reaction evidence="1">
        <text>thiamine phosphate + ATP = thiamine diphosphate + ADP</text>
        <dbReference type="Rhea" id="RHEA:15913"/>
        <dbReference type="ChEBI" id="CHEBI:30616"/>
        <dbReference type="ChEBI" id="CHEBI:37575"/>
        <dbReference type="ChEBI" id="CHEBI:58937"/>
        <dbReference type="ChEBI" id="CHEBI:456216"/>
        <dbReference type="EC" id="2.7.4.16"/>
    </reaction>
</comment>
<dbReference type="GO" id="GO:0009228">
    <property type="term" value="P:thiamine biosynthetic process"/>
    <property type="evidence" value="ECO:0007669"/>
    <property type="project" value="UniProtKB-KW"/>
</dbReference>
<comment type="similarity">
    <text evidence="1">Belongs to the thiamine-monophosphate kinase family.</text>
</comment>
<dbReference type="AlphaFoldDB" id="A0A2R6AVM3"/>
<evidence type="ECO:0000256" key="1">
    <source>
        <dbReference type="HAMAP-Rule" id="MF_02128"/>
    </source>
</evidence>
<gene>
    <name evidence="1" type="primary">thiL</name>
    <name evidence="4" type="ORF">B9Q08_04810</name>
</gene>
<dbReference type="GO" id="GO:0009030">
    <property type="term" value="F:thiamine-phosphate kinase activity"/>
    <property type="evidence" value="ECO:0007669"/>
    <property type="project" value="UniProtKB-UniRule"/>
</dbReference>
<dbReference type="GO" id="GO:0009229">
    <property type="term" value="P:thiamine diphosphate biosynthetic process"/>
    <property type="evidence" value="ECO:0007669"/>
    <property type="project" value="UniProtKB-UniRule"/>
</dbReference>
<feature type="binding site" evidence="1">
    <location>
        <position position="281"/>
    </location>
    <ligand>
        <name>Mg(2+)</name>
        <dbReference type="ChEBI" id="CHEBI:18420"/>
        <label>5</label>
    </ligand>
</feature>
<feature type="binding site" evidence="1">
    <location>
        <position position="280"/>
    </location>
    <ligand>
        <name>ATP</name>
        <dbReference type="ChEBI" id="CHEBI:30616"/>
    </ligand>
</feature>
<dbReference type="UniPathway" id="UPA00060">
    <property type="reaction ID" value="UER00142"/>
</dbReference>
<keyword evidence="1" id="KW-0784">Thiamine biosynthesis</keyword>
<feature type="transmembrane region" description="Helical" evidence="2">
    <location>
        <begin position="40"/>
        <end position="60"/>
    </location>
</feature>
<comment type="function">
    <text evidence="1">Catalyzes the ATP-dependent phosphorylation of thiamine-monophosphate (TMP) to form thiamine-pyrophosphate (TPP), the active form of vitamin B1.</text>
</comment>
<feature type="binding site" evidence="1">
    <location>
        <position position="139"/>
    </location>
    <ligand>
        <name>Mg(2+)</name>
        <dbReference type="ChEBI" id="CHEBI:18420"/>
        <label>4</label>
    </ligand>
</feature>
<keyword evidence="1" id="KW-0460">Magnesium</keyword>
<dbReference type="SUPFAM" id="SSF55326">
    <property type="entry name" value="PurM N-terminal domain-like"/>
    <property type="match status" value="1"/>
</dbReference>
<keyword evidence="2" id="KW-1133">Transmembrane helix</keyword>
<feature type="binding site" evidence="1">
    <location>
        <begin position="186"/>
        <end position="187"/>
    </location>
    <ligand>
        <name>ATP</name>
        <dbReference type="ChEBI" id="CHEBI:30616"/>
    </ligand>
</feature>
<dbReference type="InterPro" id="IPR036921">
    <property type="entry name" value="PurM-like_N_sf"/>
</dbReference>
<feature type="binding site" evidence="1">
    <location>
        <position position="139"/>
    </location>
    <ligand>
        <name>Mg(2+)</name>
        <dbReference type="ChEBI" id="CHEBI:18420"/>
        <label>2</label>
    </ligand>
</feature>
<evidence type="ECO:0000313" key="5">
    <source>
        <dbReference type="Proteomes" id="UP000240490"/>
    </source>
</evidence>
<sequence length="397" mass="44834">MLYQAELPRLTCSYLQPFLKVYPMRDAQVRRFNNKYTRQMFALSVIMIGNIYRYLLVRLYRDYMTKISQLGETLLIEWLVDRFSAKDPNVIVGNGNDASVIRLAGNISFKVDTFVLQELPHHFDYYDAGWKAVMACASDLAAVGSKPKYALVSFSCPRNLEVESFKRIFHGIEDALRTLNSVLLGGDLSETSEVCLSVCMLGEVKGRPLLRNHASPGDLIAVSRGFGLEALGLKILFKKVKAEASLARKAIIRFKHPYAEVEYGEKLSSLGFISSCSDSSDGLIIAIKQLIDDKANAIIDKLPTERALDKLNRELSKELTMYGGEEYALVYTYSPQMDAELVEALKSIKRKRILIGRVVEGNGDIFLQTGHTLRKLKIEGWRQFQSRPLRQRKAGEK</sequence>
<dbReference type="NCBIfam" id="TIGR01379">
    <property type="entry name" value="thiL"/>
    <property type="match status" value="1"/>
</dbReference>
<dbReference type="InterPro" id="IPR016188">
    <property type="entry name" value="PurM-like_N"/>
</dbReference>
<dbReference type="Gene3D" id="3.90.650.10">
    <property type="entry name" value="PurM-like C-terminal domain"/>
    <property type="match status" value="1"/>
</dbReference>
<feature type="binding site" evidence="1">
    <location>
        <position position="211"/>
    </location>
    <ligand>
        <name>ATP</name>
        <dbReference type="ChEBI" id="CHEBI:30616"/>
    </ligand>
</feature>
<name>A0A2R6AVM3_9ARCH</name>
<dbReference type="PANTHER" id="PTHR30270:SF0">
    <property type="entry name" value="THIAMINE-MONOPHOSPHATE KINASE"/>
    <property type="match status" value="1"/>
</dbReference>
<organism evidence="4 5">
    <name type="scientific">Candidatus Marsarchaeota G2 archaeon ECH_B_SAG-M15</name>
    <dbReference type="NCBI Taxonomy" id="1978162"/>
    <lineage>
        <taxon>Archaea</taxon>
        <taxon>Candidatus Marsarchaeota</taxon>
        <taxon>Candidatus Marsarchaeota group 2</taxon>
    </lineage>
</organism>
<feature type="binding site" evidence="1">
    <location>
        <position position="139"/>
    </location>
    <ligand>
        <name>Mg(2+)</name>
        <dbReference type="ChEBI" id="CHEBI:18420"/>
        <label>3</label>
    </ligand>
</feature>
<comment type="miscellaneous">
    <text evidence="1">Reaction mechanism of ThiL seems to utilize a direct, inline transfer of the gamma-phosphate of ATP to TMP rather than a phosphorylated enzyme intermediate.</text>
</comment>
<keyword evidence="1 4" id="KW-0418">Kinase</keyword>
<evidence type="ECO:0000313" key="4">
    <source>
        <dbReference type="EMBL" id="PSN90396.1"/>
    </source>
</evidence>
<keyword evidence="1" id="KW-0067">ATP-binding</keyword>
<dbReference type="GO" id="GO:0000287">
    <property type="term" value="F:magnesium ion binding"/>
    <property type="evidence" value="ECO:0007669"/>
    <property type="project" value="UniProtKB-UniRule"/>
</dbReference>
<dbReference type="InterPro" id="IPR036676">
    <property type="entry name" value="PurM-like_C_sf"/>
</dbReference>
<comment type="caution">
    <text evidence="1">Lacks conserved residue(s) required for the propagation of feature annotation.</text>
</comment>
<reference evidence="4 5" key="1">
    <citation type="submission" date="2017-04" db="EMBL/GenBank/DDBJ databases">
        <title>Novel microbial lineages endemic to geothermal iron-oxide mats fill important gaps in the evolutionary history of Archaea.</title>
        <authorList>
            <person name="Jay Z.J."/>
            <person name="Beam J.P."/>
            <person name="Dlakic M."/>
            <person name="Rusch D.B."/>
            <person name="Kozubal M.A."/>
            <person name="Inskeep W.P."/>
        </authorList>
    </citation>
    <scope>NUCLEOTIDE SEQUENCE [LARGE SCALE GENOMIC DNA]</scope>
    <source>
        <strain evidence="4">ECH_B_SAG-M15</strain>
    </source>
</reference>
<keyword evidence="1" id="KW-0808">Transferase</keyword>
<dbReference type="Pfam" id="PF00586">
    <property type="entry name" value="AIRS"/>
    <property type="match status" value="1"/>
</dbReference>